<gene>
    <name evidence="2" type="ORF">WN71_032770</name>
</gene>
<keyword evidence="1" id="KW-0732">Signal</keyword>
<dbReference type="EMBL" id="LAVA02000097">
    <property type="protein sequence ID" value="OIJ63600.1"/>
    <property type="molecule type" value="Genomic_DNA"/>
</dbReference>
<name>A0A1J4NMU5_9ACTN</name>
<proteinExistence type="predicted"/>
<sequence length="590" mass="60437">MRNAEATASERVPLRRHHGWRWFVVALAVTLTYSASAADASASDSESDPVAVTPCPIPETGLSIDAPSQPIPQTVRLSAAIELPRGATVYGAQDPLSEDGLLRYVIGPAGYACDVAAGADGMYTVTLTDPYEITPALEFDFSIGGIMGNVDLACSYFRSIPHVEGEQCTTPSADETVVPISTGVAKTQAALVSFPATGSPDHALGGPAEPGETTHVLVAADTTGSDGWQVSAVQGSCTLPAAQRSVCAAALDEFAAQAARIASVQAEIDAVHQGLGVASSDAASEDDPECKPNAAVSVERELGLISSKKIPVSGRNLSLPIPGEISVSYVPGAIKLCAHGVTTALRTPDGFDDGVMSLGATAKEGARSVFGPFTYSAAAAAWTSLPGAPRGQKVKHEFKKMAFKQLEADPSLSLAFSGKGDASLSLNIASAEFVAAQEEVTLVSHDDALLQASFGPSLEVSVGVPLKEFEEKIAEDEAMGMTEEAAIQDVSEQVSGDAVEGIAAEAAHFDGVTVSEAAERAAYESTRSGLAEALEADSSLPEAAAAAEATASEAVASEVTAAEAAAIEGEVATGAIELEASDLLLFLFVL</sequence>
<feature type="signal peptide" evidence="1">
    <location>
        <begin position="1"/>
        <end position="37"/>
    </location>
</feature>
<protein>
    <submittedName>
        <fullName evidence="2">Uncharacterized protein</fullName>
    </submittedName>
</protein>
<organism evidence="2 3">
    <name type="scientific">Streptomyces mangrovisoli</name>
    <dbReference type="NCBI Taxonomy" id="1428628"/>
    <lineage>
        <taxon>Bacteria</taxon>
        <taxon>Bacillati</taxon>
        <taxon>Actinomycetota</taxon>
        <taxon>Actinomycetes</taxon>
        <taxon>Kitasatosporales</taxon>
        <taxon>Streptomycetaceae</taxon>
        <taxon>Streptomyces</taxon>
    </lineage>
</organism>
<comment type="caution">
    <text evidence="2">The sequence shown here is derived from an EMBL/GenBank/DDBJ whole genome shotgun (WGS) entry which is preliminary data.</text>
</comment>
<evidence type="ECO:0000313" key="2">
    <source>
        <dbReference type="EMBL" id="OIJ63600.1"/>
    </source>
</evidence>
<keyword evidence="3" id="KW-1185">Reference proteome</keyword>
<evidence type="ECO:0000256" key="1">
    <source>
        <dbReference type="SAM" id="SignalP"/>
    </source>
</evidence>
<accession>A0A1J4NMU5</accession>
<dbReference type="RefSeq" id="WP_046591902.1">
    <property type="nucleotide sequence ID" value="NZ_LAVA02000097.1"/>
</dbReference>
<dbReference type="AlphaFoldDB" id="A0A1J4NMU5"/>
<reference evidence="2" key="1">
    <citation type="submission" date="2016-10" db="EMBL/GenBank/DDBJ databases">
        <title>Genome sequence of Streptomyces mangrovisoli MUSC 149.</title>
        <authorList>
            <person name="Lee L.-H."/>
            <person name="Ser H.-L."/>
        </authorList>
    </citation>
    <scope>NUCLEOTIDE SEQUENCE [LARGE SCALE GENOMIC DNA]</scope>
    <source>
        <strain evidence="2">MUSC 149</strain>
    </source>
</reference>
<dbReference type="Proteomes" id="UP000034196">
    <property type="component" value="Unassembled WGS sequence"/>
</dbReference>
<feature type="chain" id="PRO_5039560337" evidence="1">
    <location>
        <begin position="38"/>
        <end position="590"/>
    </location>
</feature>
<evidence type="ECO:0000313" key="3">
    <source>
        <dbReference type="Proteomes" id="UP000034196"/>
    </source>
</evidence>